<gene>
    <name evidence="1" type="ORF">FZC85_16880</name>
</gene>
<proteinExistence type="predicted"/>
<accession>A0A5D4U934</accession>
<sequence>MKIKAIAATTHIDKQNMRITKEALENAAKDIRESGTVPAMKIEHDSIIPPIGKIIDGWVEKREDGEYQLVVTQEVFGDFSKVTLPDGSTAFLESSEDDERPFVVEKEIQLLNGFKISVDYANFESEDDYKKFRDEIKEVGEFEEGIIGRKSLIPDPEMIIALSEFVLATTIGKKFLEKLTDTILDDTIPKAYEGIKRAVFTMAKYSIPKNRPITYVFLVSGIFNVQLVVRTTDPHKVMTAILQDNLSEVIEKAQEFHKVLDISEIQFLFSEKEEWEFNYLLTNKGEVIGSPASHSRREKKIELLNQQLTEK</sequence>
<name>A0A5D4U934_9BACI</name>
<dbReference type="EMBL" id="VTEZ01000005">
    <property type="protein sequence ID" value="TYS83668.1"/>
    <property type="molecule type" value="Genomic_DNA"/>
</dbReference>
<protein>
    <submittedName>
        <fullName evidence="1">Uncharacterized protein</fullName>
    </submittedName>
</protein>
<comment type="caution">
    <text evidence="1">The sequence shown here is derived from an EMBL/GenBank/DDBJ whole genome shotgun (WGS) entry which is preliminary data.</text>
</comment>
<dbReference type="OrthoDB" id="3035050at2"/>
<dbReference type="AlphaFoldDB" id="A0A5D4U934"/>
<evidence type="ECO:0000313" key="1">
    <source>
        <dbReference type="EMBL" id="TYS83668.1"/>
    </source>
</evidence>
<dbReference type="Proteomes" id="UP000324269">
    <property type="component" value="Unassembled WGS sequence"/>
</dbReference>
<dbReference type="RefSeq" id="WP_148970187.1">
    <property type="nucleotide sequence ID" value="NZ_JBNIKW010000005.1"/>
</dbReference>
<reference evidence="1 2" key="1">
    <citation type="submission" date="2019-08" db="EMBL/GenBank/DDBJ databases">
        <title>Bacillus genomes from the desert of Cuatro Cienegas, Coahuila.</title>
        <authorList>
            <person name="Olmedo-Alvarez G."/>
        </authorList>
    </citation>
    <scope>NUCLEOTIDE SEQUENCE [LARGE SCALE GENOMIC DNA]</scope>
    <source>
        <strain evidence="1 2">CH87b_3T</strain>
    </source>
</reference>
<evidence type="ECO:0000313" key="2">
    <source>
        <dbReference type="Proteomes" id="UP000324269"/>
    </source>
</evidence>
<organism evidence="1 2">
    <name type="scientific">Rossellomorea aquimaris</name>
    <dbReference type="NCBI Taxonomy" id="189382"/>
    <lineage>
        <taxon>Bacteria</taxon>
        <taxon>Bacillati</taxon>
        <taxon>Bacillota</taxon>
        <taxon>Bacilli</taxon>
        <taxon>Bacillales</taxon>
        <taxon>Bacillaceae</taxon>
        <taxon>Rossellomorea</taxon>
    </lineage>
</organism>